<reference evidence="3 4" key="1">
    <citation type="submission" date="2017-12" db="EMBL/GenBank/DDBJ databases">
        <authorList>
            <person name="Pombert J.-F."/>
            <person name="Haag K.L."/>
            <person name="Ebert D."/>
        </authorList>
    </citation>
    <scope>NUCLEOTIDE SEQUENCE [LARGE SCALE GENOMIC DNA]</scope>
    <source>
        <strain evidence="3">IL-BN-2</strain>
    </source>
</reference>
<feature type="region of interest" description="Disordered" evidence="1">
    <location>
        <begin position="78"/>
        <end position="146"/>
    </location>
</feature>
<feature type="non-terminal residue" evidence="3">
    <location>
        <position position="146"/>
    </location>
</feature>
<evidence type="ECO:0000313" key="4">
    <source>
        <dbReference type="Proteomes" id="UP000293045"/>
    </source>
</evidence>
<evidence type="ECO:0000256" key="2">
    <source>
        <dbReference type="SAM" id="SignalP"/>
    </source>
</evidence>
<evidence type="ECO:0000256" key="1">
    <source>
        <dbReference type="SAM" id="MobiDB-lite"/>
    </source>
</evidence>
<sequence length="146" mass="16483">MFFLKNFLIMMFISLSSSSDEKELENTAGKCNKKENSVISENRRNTPPVSRQSLFIDLKSVRKQPKMREINVLEYNEEKKENSEISNNTKIKAANDADEVKKSDSEIQKCKLHPPAIPLPSSSYTTITPPPPSQTCSKMQNSGLDT</sequence>
<feature type="compositionally biased region" description="Basic and acidic residues" evidence="1">
    <location>
        <begin position="93"/>
        <end position="109"/>
    </location>
</feature>
<feature type="signal peptide" evidence="2">
    <location>
        <begin position="1"/>
        <end position="18"/>
    </location>
</feature>
<gene>
    <name evidence="3" type="ORF">CWI39_0057p0010</name>
</gene>
<name>A0A4Q9LQE2_9MICR</name>
<dbReference type="Proteomes" id="UP000293045">
    <property type="component" value="Unassembled WGS sequence"/>
</dbReference>
<feature type="chain" id="PRO_5020791616" evidence="2">
    <location>
        <begin position="19"/>
        <end position="146"/>
    </location>
</feature>
<protein>
    <submittedName>
        <fullName evidence="3">Uncharacterized protein</fullName>
    </submittedName>
</protein>
<comment type="caution">
    <text evidence="3">The sequence shown here is derived from an EMBL/GenBank/DDBJ whole genome shotgun (WGS) entry which is preliminary data.</text>
</comment>
<accession>A0A4Q9LQE2</accession>
<dbReference type="EMBL" id="PIXR01000057">
    <property type="protein sequence ID" value="TBU09600.1"/>
    <property type="molecule type" value="Genomic_DNA"/>
</dbReference>
<proteinExistence type="predicted"/>
<evidence type="ECO:0000313" key="3">
    <source>
        <dbReference type="EMBL" id="TBU09600.1"/>
    </source>
</evidence>
<dbReference type="AlphaFoldDB" id="A0A4Q9LQE2"/>
<organism evidence="3 4">
    <name type="scientific">Hamiltosporidium magnivora</name>
    <dbReference type="NCBI Taxonomy" id="148818"/>
    <lineage>
        <taxon>Eukaryota</taxon>
        <taxon>Fungi</taxon>
        <taxon>Fungi incertae sedis</taxon>
        <taxon>Microsporidia</taxon>
        <taxon>Dubosqiidae</taxon>
        <taxon>Hamiltosporidium</taxon>
    </lineage>
</organism>
<dbReference type="VEuPathDB" id="MicrosporidiaDB:CWI39_0057p0010"/>
<keyword evidence="2" id="KW-0732">Signal</keyword>
<dbReference type="VEuPathDB" id="MicrosporidiaDB:CWI36_1432p0020"/>